<evidence type="ECO:0000313" key="3">
    <source>
        <dbReference type="EMBL" id="KAB7500336.1"/>
    </source>
</evidence>
<dbReference type="PANTHER" id="PTHR21562">
    <property type="entry name" value="NOTUM-RELATED"/>
    <property type="match status" value="1"/>
</dbReference>
<feature type="compositionally biased region" description="Low complexity" evidence="2">
    <location>
        <begin position="292"/>
        <end position="302"/>
    </location>
</feature>
<protein>
    <submittedName>
        <fullName evidence="3">Palmitoleoyl-protein carboxylesterase NOTUM</fullName>
    </submittedName>
</protein>
<sequence>YIPYCSSDCWSGTNEGNYSSWNHKMVPLIQDNFWPMLKFSQNGDANNSGFKNLHFMGSVIVNEVIQQLVHLGLANGHSLVLSGSSAGGVGVLLNLDHIRRQVTKMNLEVDVKGVADSAWFLDNKPFAPLECQDAHSCSPNQAMKLGHNLWKSRLPRSCEILNQNKPWECFLGYKILPTIQSSLFIFQWVFDEAQMQMDNVGKPVSKQQWNYIHSNGERIKRSLNNLSAVFAPSCISHTSLTSRHWSSVKVNGVSLSDALNCWSKLKGENNSTLLERQKAELSNGIHNMLILSSNRKNNNNSSTELSRIVKRPKKTRRRINKTRHSRNKQNRGRKSKRRKKGGRNATNLDYFETSENVMTSLNSTIGNMLSDSPGLTDPKATKPFESVPVSLQESASSSNLLKQRKRERRRKRRKQKKKERKRKRKHRKKEKRKKNRREERRNKKKKIDSVAESTDNVSTLMETDSRSRRSSVDAEGYDGTRAGDEIRTMQYSKSGSETHGKKEPSCQTHLIDQCSWPHCNPTCPPLMNPYTGTPFILTAREEMSRIQLLKSFGLSMTDLAVALGIDIETLKSMDNKEIFLILSP</sequence>
<feature type="region of interest" description="Disordered" evidence="2">
    <location>
        <begin position="364"/>
        <end position="485"/>
    </location>
</feature>
<keyword evidence="4" id="KW-1185">Reference proteome</keyword>
<dbReference type="OrthoDB" id="2015280at2759"/>
<feature type="non-terminal residue" evidence="3">
    <location>
        <position position="1"/>
    </location>
</feature>
<dbReference type="Proteomes" id="UP000326759">
    <property type="component" value="Unassembled WGS sequence"/>
</dbReference>
<dbReference type="InterPro" id="IPR004963">
    <property type="entry name" value="PAE/NOTUM"/>
</dbReference>
<feature type="region of interest" description="Disordered" evidence="2">
    <location>
        <begin position="292"/>
        <end position="351"/>
    </location>
</feature>
<feature type="compositionally biased region" description="Basic and acidic residues" evidence="2">
    <location>
        <begin position="463"/>
        <end position="472"/>
    </location>
</feature>
<name>A0A5N5T1N1_9CRUS</name>
<comment type="similarity">
    <text evidence="1">Belongs to the pectinacetylesterase family. Notum subfamily.</text>
</comment>
<dbReference type="GO" id="GO:0016787">
    <property type="term" value="F:hydrolase activity"/>
    <property type="evidence" value="ECO:0007669"/>
    <property type="project" value="InterPro"/>
</dbReference>
<proteinExistence type="inferred from homology"/>
<dbReference type="EMBL" id="SEYY01014323">
    <property type="protein sequence ID" value="KAB7500336.1"/>
    <property type="molecule type" value="Genomic_DNA"/>
</dbReference>
<dbReference type="PANTHER" id="PTHR21562:SF122">
    <property type="entry name" value="PALMITOLEOYL-PROTEIN CARBOXYLESTERASE NOTUM"/>
    <property type="match status" value="1"/>
</dbReference>
<dbReference type="AlphaFoldDB" id="A0A5N5T1N1"/>
<accession>A0A5N5T1N1</accession>
<comment type="caution">
    <text evidence="3">The sequence shown here is derived from an EMBL/GenBank/DDBJ whole genome shotgun (WGS) entry which is preliminary data.</text>
</comment>
<gene>
    <name evidence="3" type="primary">Notum</name>
    <name evidence="3" type="ORF">Anas_04305</name>
</gene>
<organism evidence="3 4">
    <name type="scientific">Armadillidium nasatum</name>
    <dbReference type="NCBI Taxonomy" id="96803"/>
    <lineage>
        <taxon>Eukaryota</taxon>
        <taxon>Metazoa</taxon>
        <taxon>Ecdysozoa</taxon>
        <taxon>Arthropoda</taxon>
        <taxon>Crustacea</taxon>
        <taxon>Multicrustacea</taxon>
        <taxon>Malacostraca</taxon>
        <taxon>Eumalacostraca</taxon>
        <taxon>Peracarida</taxon>
        <taxon>Isopoda</taxon>
        <taxon>Oniscidea</taxon>
        <taxon>Crinocheta</taxon>
        <taxon>Armadillidiidae</taxon>
        <taxon>Armadillidium</taxon>
    </lineage>
</organism>
<reference evidence="3 4" key="1">
    <citation type="journal article" date="2019" name="PLoS Biol.">
        <title>Sex chromosomes control vertical transmission of feminizing Wolbachia symbionts in an isopod.</title>
        <authorList>
            <person name="Becking T."/>
            <person name="Chebbi M.A."/>
            <person name="Giraud I."/>
            <person name="Moumen B."/>
            <person name="Laverre T."/>
            <person name="Caubet Y."/>
            <person name="Peccoud J."/>
            <person name="Gilbert C."/>
            <person name="Cordaux R."/>
        </authorList>
    </citation>
    <scope>NUCLEOTIDE SEQUENCE [LARGE SCALE GENOMIC DNA]</scope>
    <source>
        <strain evidence="3">ANa2</strain>
        <tissue evidence="3">Whole body excluding digestive tract and cuticle</tissue>
    </source>
</reference>
<evidence type="ECO:0000313" key="4">
    <source>
        <dbReference type="Proteomes" id="UP000326759"/>
    </source>
</evidence>
<feature type="compositionally biased region" description="Polar residues" evidence="2">
    <location>
        <begin position="451"/>
        <end position="462"/>
    </location>
</feature>
<feature type="compositionally biased region" description="Basic residues" evidence="2">
    <location>
        <begin position="308"/>
        <end position="342"/>
    </location>
</feature>
<dbReference type="Pfam" id="PF03283">
    <property type="entry name" value="PAE"/>
    <property type="match status" value="1"/>
</dbReference>
<evidence type="ECO:0000256" key="1">
    <source>
        <dbReference type="ARBA" id="ARBA00010213"/>
    </source>
</evidence>
<evidence type="ECO:0000256" key="2">
    <source>
        <dbReference type="SAM" id="MobiDB-lite"/>
    </source>
</evidence>
<feature type="compositionally biased region" description="Basic residues" evidence="2">
    <location>
        <begin position="402"/>
        <end position="435"/>
    </location>
</feature>
<feature type="compositionally biased region" description="Polar residues" evidence="2">
    <location>
        <begin position="389"/>
        <end position="401"/>
    </location>
</feature>